<dbReference type="Proteomes" id="UP000319210">
    <property type="component" value="Unassembled WGS sequence"/>
</dbReference>
<sequence>MKHREAGWPPPHGASPVAVPAGLHWDAVRVREPYGLEAVRRLGAACGAVIGDARGGVLYWLVRAGDEAEWGALPARAGVRLLGTGCWVTVPGAHRTRPPGPYWAVPYGGGRRLTDATLLHTALAHVLARGGGRGTGAARPGPDRTVDGIRAGTRAVGIGADGAGADGGGIVGSERRAQ</sequence>
<keyword evidence="2" id="KW-1185">Reference proteome</keyword>
<dbReference type="RefSeq" id="WP_141275889.1">
    <property type="nucleotide sequence ID" value="NZ_BJMM01000136.1"/>
</dbReference>
<organism evidence="1 2">
    <name type="scientific">Streptomyces cacaoi</name>
    <dbReference type="NCBI Taxonomy" id="1898"/>
    <lineage>
        <taxon>Bacteria</taxon>
        <taxon>Bacillati</taxon>
        <taxon>Actinomycetota</taxon>
        <taxon>Actinomycetes</taxon>
        <taxon>Kitasatosporales</taxon>
        <taxon>Streptomycetaceae</taxon>
        <taxon>Streptomyces</taxon>
    </lineage>
</organism>
<dbReference type="EMBL" id="BJMM01000136">
    <property type="protein sequence ID" value="GEB54362.1"/>
    <property type="molecule type" value="Genomic_DNA"/>
</dbReference>
<accession>A0A4Y3R9M6</accession>
<comment type="caution">
    <text evidence="1">The sequence shown here is derived from an EMBL/GenBank/DDBJ whole genome shotgun (WGS) entry which is preliminary data.</text>
</comment>
<dbReference type="AlphaFoldDB" id="A0A4Y3R9M6"/>
<gene>
    <name evidence="1" type="ORF">SCA03_69130</name>
</gene>
<name>A0A4Y3R9M6_STRCI</name>
<reference evidence="1 2" key="1">
    <citation type="submission" date="2019-06" db="EMBL/GenBank/DDBJ databases">
        <title>Whole genome shotgun sequence of Streptomyces cacaoi subsp. cacaoi NBRC 12748.</title>
        <authorList>
            <person name="Hosoyama A."/>
            <person name="Uohara A."/>
            <person name="Ohji S."/>
            <person name="Ichikawa N."/>
        </authorList>
    </citation>
    <scope>NUCLEOTIDE SEQUENCE [LARGE SCALE GENOMIC DNA]</scope>
    <source>
        <strain evidence="1 2">NBRC 12748</strain>
    </source>
</reference>
<evidence type="ECO:0000313" key="2">
    <source>
        <dbReference type="Proteomes" id="UP000319210"/>
    </source>
</evidence>
<protein>
    <submittedName>
        <fullName evidence="1">Uncharacterized protein</fullName>
    </submittedName>
</protein>
<dbReference type="OrthoDB" id="3872852at2"/>
<evidence type="ECO:0000313" key="1">
    <source>
        <dbReference type="EMBL" id="GEB54362.1"/>
    </source>
</evidence>
<proteinExistence type="predicted"/>